<dbReference type="AlphaFoldDB" id="A0A846WQM6"/>
<accession>A0A846WQM6</accession>
<evidence type="ECO:0000313" key="2">
    <source>
        <dbReference type="Proteomes" id="UP000563898"/>
    </source>
</evidence>
<reference evidence="1 2" key="1">
    <citation type="submission" date="2020-04" db="EMBL/GenBank/DDBJ databases">
        <title>MicrobeNet Type strains.</title>
        <authorList>
            <person name="Nicholson A.C."/>
        </authorList>
    </citation>
    <scope>NUCLEOTIDE SEQUENCE [LARGE SCALE GENOMIC DNA]</scope>
    <source>
        <strain evidence="1 2">ATCC BAA-14</strain>
    </source>
</reference>
<proteinExistence type="predicted"/>
<gene>
    <name evidence="1" type="ORF">HGA05_15845</name>
</gene>
<sequence>MTWAYAPDMSKLSPVVSALGAAQWQRCLEPHLLEGETITAFVAVHRLKPTVEGVAITNARILGFNSAAASGRGVITMQVAADDIVGAEFIGARLVPTLTLRTVDGPRVFGQFHRDETEFLTYFVESLHSAGVGADVAPALTRWRRQRTEAAERTRRRRAQRRRVTVYGEPMTEAQWEAVDEHAGDGDYPWMVLNAGRHGLLAAFDDRVEIRKTGWESGSAAGVHVEVLALADITGIEYRCGALTGCLEFSTTDHPASGTDDFWPCSVQDSEHLSALRPNVIRVPKPYYLGARAAIEALRERVGMGLSA</sequence>
<evidence type="ECO:0000313" key="1">
    <source>
        <dbReference type="EMBL" id="NKY03043.1"/>
    </source>
</evidence>
<organism evidence="1 2">
    <name type="scientific">Gordonia polyisoprenivorans</name>
    <dbReference type="NCBI Taxonomy" id="84595"/>
    <lineage>
        <taxon>Bacteria</taxon>
        <taxon>Bacillati</taxon>
        <taxon>Actinomycetota</taxon>
        <taxon>Actinomycetes</taxon>
        <taxon>Mycobacteriales</taxon>
        <taxon>Gordoniaceae</taxon>
        <taxon>Gordonia</taxon>
    </lineage>
</organism>
<dbReference type="Proteomes" id="UP000563898">
    <property type="component" value="Unassembled WGS sequence"/>
</dbReference>
<comment type="caution">
    <text evidence="1">The sequence shown here is derived from an EMBL/GenBank/DDBJ whole genome shotgun (WGS) entry which is preliminary data.</text>
</comment>
<name>A0A846WQM6_9ACTN</name>
<protein>
    <submittedName>
        <fullName evidence="1">Uncharacterized protein</fullName>
    </submittedName>
</protein>
<dbReference type="EMBL" id="JAAXPC010000008">
    <property type="protein sequence ID" value="NKY03043.1"/>
    <property type="molecule type" value="Genomic_DNA"/>
</dbReference>